<reference evidence="2" key="1">
    <citation type="submission" date="2025-08" db="UniProtKB">
        <authorList>
            <consortium name="RefSeq"/>
        </authorList>
    </citation>
    <scope>IDENTIFICATION</scope>
    <source>
        <tissue evidence="2">Gonads</tissue>
    </source>
</reference>
<evidence type="ECO:0000313" key="1">
    <source>
        <dbReference type="Proteomes" id="UP000504635"/>
    </source>
</evidence>
<protein>
    <submittedName>
        <fullName evidence="2">Uncharacterized protein LOC115883216</fullName>
    </submittedName>
</protein>
<dbReference type="GeneID" id="115883216"/>
<keyword evidence="1" id="KW-1185">Reference proteome</keyword>
<sequence length="358" mass="41725">MPQGVKIICYADDLAVLTTAETSEGMIRKTEEALYYIYLWMNQNQLEVAPEKTTAILLNRKTKIGGIQFKVGGKYVKPTKYSEIPRNNTRYWANLQSTCKRCLRKSKQNCQSYMWTTSEPKRTVLKKKKSSCGINAKYNSIRRSCMGRGTKIPTDEKYIAFQQRKMALRICSAYHTISTDAVLVIAGLIPLHLAAEEKRELYVKAEINDEVKNYQRRGTYQKWQEEWDTSDKRRWTRKLIHNVEDWTSRKHGDVDYYITQFLSGHGVFMDFLHRIKKIRNGNCMYCDEIDDAEHTLFCCPRWENGRSALLSDVGMLTSDTLIMKMTKTSEIWGKVEAFMKEIIIEIGKDEKARNPKKK</sequence>
<dbReference type="Proteomes" id="UP000504635">
    <property type="component" value="Unplaced"/>
</dbReference>
<gene>
    <name evidence="2" type="primary">LOC115883216</name>
</gene>
<proteinExistence type="predicted"/>
<name>A0A6J2Y0X3_SITOR</name>
<dbReference type="RefSeq" id="XP_030757398.1">
    <property type="nucleotide sequence ID" value="XM_030901538.1"/>
</dbReference>
<dbReference type="InParanoid" id="A0A6J2Y0X3"/>
<dbReference type="KEGG" id="soy:115883216"/>
<accession>A0A6J2Y0X3</accession>
<dbReference type="OrthoDB" id="6777517at2759"/>
<evidence type="ECO:0000313" key="2">
    <source>
        <dbReference type="RefSeq" id="XP_030757398.1"/>
    </source>
</evidence>
<organism evidence="1 2">
    <name type="scientific">Sitophilus oryzae</name>
    <name type="common">Rice weevil</name>
    <name type="synonym">Curculio oryzae</name>
    <dbReference type="NCBI Taxonomy" id="7048"/>
    <lineage>
        <taxon>Eukaryota</taxon>
        <taxon>Metazoa</taxon>
        <taxon>Ecdysozoa</taxon>
        <taxon>Arthropoda</taxon>
        <taxon>Hexapoda</taxon>
        <taxon>Insecta</taxon>
        <taxon>Pterygota</taxon>
        <taxon>Neoptera</taxon>
        <taxon>Endopterygota</taxon>
        <taxon>Coleoptera</taxon>
        <taxon>Polyphaga</taxon>
        <taxon>Cucujiformia</taxon>
        <taxon>Curculionidae</taxon>
        <taxon>Dryophthorinae</taxon>
        <taxon>Sitophilus</taxon>
    </lineage>
</organism>
<dbReference type="AlphaFoldDB" id="A0A6J2Y0X3"/>